<dbReference type="OrthoDB" id="677437at2"/>
<organism evidence="1 2">
    <name type="scientific">Pontibacter diazotrophicus</name>
    <dbReference type="NCBI Taxonomy" id="1400979"/>
    <lineage>
        <taxon>Bacteria</taxon>
        <taxon>Pseudomonadati</taxon>
        <taxon>Bacteroidota</taxon>
        <taxon>Cytophagia</taxon>
        <taxon>Cytophagales</taxon>
        <taxon>Hymenobacteraceae</taxon>
        <taxon>Pontibacter</taxon>
    </lineage>
</organism>
<accession>A0A3D8LA25</accession>
<dbReference type="RefSeq" id="WP_147294234.1">
    <property type="nucleotide sequence ID" value="NZ_QRGR01000016.1"/>
</dbReference>
<evidence type="ECO:0000313" key="2">
    <source>
        <dbReference type="Proteomes" id="UP000256708"/>
    </source>
</evidence>
<sequence>MGRAVKTYIRESAGDLLRRGRKESHPLAQARLRAFYLYRSGQAVEYGQIAREVGYERHAVGQWFRCYREKGLEACLRVD</sequence>
<reference evidence="2" key="1">
    <citation type="submission" date="2018-08" db="EMBL/GenBank/DDBJ databases">
        <authorList>
            <person name="Liu Z.-W."/>
            <person name="Du Z.-J."/>
        </authorList>
    </citation>
    <scope>NUCLEOTIDE SEQUENCE [LARGE SCALE GENOMIC DNA]</scope>
    <source>
        <strain evidence="2">H4X</strain>
    </source>
</reference>
<feature type="non-terminal residue" evidence="1">
    <location>
        <position position="79"/>
    </location>
</feature>
<protein>
    <submittedName>
        <fullName evidence="1">Helix-turn-helix domain-containing protein</fullName>
    </submittedName>
</protein>
<gene>
    <name evidence="1" type="ORF">DXT99_15150</name>
</gene>
<keyword evidence="2" id="KW-1185">Reference proteome</keyword>
<name>A0A3D8LA25_9BACT</name>
<dbReference type="Proteomes" id="UP000256708">
    <property type="component" value="Unassembled WGS sequence"/>
</dbReference>
<comment type="caution">
    <text evidence="1">The sequence shown here is derived from an EMBL/GenBank/DDBJ whole genome shotgun (WGS) entry which is preliminary data.</text>
</comment>
<evidence type="ECO:0000313" key="1">
    <source>
        <dbReference type="EMBL" id="RDV14265.1"/>
    </source>
</evidence>
<proteinExistence type="predicted"/>
<dbReference type="AlphaFoldDB" id="A0A3D8LA25"/>
<dbReference type="EMBL" id="QRGR01000016">
    <property type="protein sequence ID" value="RDV14265.1"/>
    <property type="molecule type" value="Genomic_DNA"/>
</dbReference>